<dbReference type="Pfam" id="PF00069">
    <property type="entry name" value="Pkinase"/>
    <property type="match status" value="1"/>
</dbReference>
<dbReference type="Proteomes" id="UP001174694">
    <property type="component" value="Unassembled WGS sequence"/>
</dbReference>
<dbReference type="PANTHER" id="PTHR48016:SF32">
    <property type="entry name" value="MITOGEN-ACTIVATED PROTEIN KINASE KINASE KINASE 4"/>
    <property type="match status" value="1"/>
</dbReference>
<accession>A0AA38RD51</accession>
<evidence type="ECO:0000256" key="13">
    <source>
        <dbReference type="SAM" id="MobiDB-lite"/>
    </source>
</evidence>
<dbReference type="Gene3D" id="1.10.510.10">
    <property type="entry name" value="Transferase(Phosphotransferase) domain 1"/>
    <property type="match status" value="1"/>
</dbReference>
<organism evidence="15 16">
    <name type="scientific">Pleurostoma richardsiae</name>
    <dbReference type="NCBI Taxonomy" id="41990"/>
    <lineage>
        <taxon>Eukaryota</taxon>
        <taxon>Fungi</taxon>
        <taxon>Dikarya</taxon>
        <taxon>Ascomycota</taxon>
        <taxon>Pezizomycotina</taxon>
        <taxon>Sordariomycetes</taxon>
        <taxon>Sordariomycetidae</taxon>
        <taxon>Calosphaeriales</taxon>
        <taxon>Pleurostomataceae</taxon>
        <taxon>Pleurostoma</taxon>
    </lineage>
</organism>
<evidence type="ECO:0000256" key="12">
    <source>
        <dbReference type="PROSITE-ProRule" id="PRU10141"/>
    </source>
</evidence>
<proteinExistence type="inferred from homology"/>
<dbReference type="InterPro" id="IPR050538">
    <property type="entry name" value="MAP_kinase_kinase_kinase"/>
</dbReference>
<keyword evidence="2 11" id="KW-0723">Serine/threonine-protein kinase</keyword>
<name>A0AA38RD51_9PEZI</name>
<evidence type="ECO:0000256" key="4">
    <source>
        <dbReference type="ARBA" id="ARBA00022741"/>
    </source>
</evidence>
<keyword evidence="4 11" id="KW-0547">Nucleotide-binding</keyword>
<dbReference type="PROSITE" id="PS00107">
    <property type="entry name" value="PROTEIN_KINASE_ATP"/>
    <property type="match status" value="1"/>
</dbReference>
<evidence type="ECO:0000256" key="11">
    <source>
        <dbReference type="PIRNR" id="PIRNR037579"/>
    </source>
</evidence>
<feature type="region of interest" description="Disordered" evidence="13">
    <location>
        <begin position="1"/>
        <end position="163"/>
    </location>
</feature>
<dbReference type="PROSITE" id="PS00108">
    <property type="entry name" value="PROTEIN_KINASE_ST"/>
    <property type="match status" value="1"/>
</dbReference>
<dbReference type="InterPro" id="IPR000719">
    <property type="entry name" value="Prot_kinase_dom"/>
</dbReference>
<evidence type="ECO:0000313" key="16">
    <source>
        <dbReference type="Proteomes" id="UP001174694"/>
    </source>
</evidence>
<dbReference type="InterPro" id="IPR045801">
    <property type="entry name" value="MEKK4_N"/>
</dbReference>
<feature type="compositionally biased region" description="Polar residues" evidence="13">
    <location>
        <begin position="95"/>
        <end position="110"/>
    </location>
</feature>
<comment type="catalytic activity">
    <reaction evidence="8">
        <text>L-seryl-[protein] + ATP = O-phospho-L-seryl-[protein] + ADP + H(+)</text>
        <dbReference type="Rhea" id="RHEA:17989"/>
        <dbReference type="Rhea" id="RHEA-COMP:9863"/>
        <dbReference type="Rhea" id="RHEA-COMP:11604"/>
        <dbReference type="ChEBI" id="CHEBI:15378"/>
        <dbReference type="ChEBI" id="CHEBI:29999"/>
        <dbReference type="ChEBI" id="CHEBI:30616"/>
        <dbReference type="ChEBI" id="CHEBI:83421"/>
        <dbReference type="ChEBI" id="CHEBI:456216"/>
        <dbReference type="EC" id="2.7.11.24"/>
    </reaction>
    <physiologicalReaction direction="left-to-right" evidence="8">
        <dbReference type="Rhea" id="RHEA:17990"/>
    </physiologicalReaction>
</comment>
<dbReference type="PANTHER" id="PTHR48016">
    <property type="entry name" value="MAP KINASE KINASE KINASE SSK2-RELATED-RELATED"/>
    <property type="match status" value="1"/>
</dbReference>
<evidence type="ECO:0000256" key="8">
    <source>
        <dbReference type="ARBA" id="ARBA00048130"/>
    </source>
</evidence>
<dbReference type="GO" id="GO:0004707">
    <property type="term" value="F:MAP kinase activity"/>
    <property type="evidence" value="ECO:0007669"/>
    <property type="project" value="UniProtKB-EC"/>
</dbReference>
<keyword evidence="16" id="KW-1185">Reference proteome</keyword>
<evidence type="ECO:0000256" key="3">
    <source>
        <dbReference type="ARBA" id="ARBA00022679"/>
    </source>
</evidence>
<keyword evidence="3 11" id="KW-0808">Transferase</keyword>
<dbReference type="InterPro" id="IPR017240">
    <property type="entry name" value="MAPKKK_Ssk2/Ssk22"/>
</dbReference>
<evidence type="ECO:0000256" key="1">
    <source>
        <dbReference type="ARBA" id="ARBA00006529"/>
    </source>
</evidence>
<evidence type="ECO:0000256" key="10">
    <source>
        <dbReference type="ARBA" id="ARBA00065095"/>
    </source>
</evidence>
<evidence type="ECO:0000256" key="6">
    <source>
        <dbReference type="ARBA" id="ARBA00022840"/>
    </source>
</evidence>
<feature type="region of interest" description="Disordered" evidence="13">
    <location>
        <begin position="1335"/>
        <end position="1369"/>
    </location>
</feature>
<dbReference type="CDD" id="cd06626">
    <property type="entry name" value="STKc_MEKK4"/>
    <property type="match status" value="1"/>
</dbReference>
<evidence type="ECO:0000256" key="2">
    <source>
        <dbReference type="ARBA" id="ARBA00022527"/>
    </source>
</evidence>
<dbReference type="InterPro" id="IPR011009">
    <property type="entry name" value="Kinase-like_dom_sf"/>
</dbReference>
<dbReference type="InterPro" id="IPR008271">
    <property type="entry name" value="Ser/Thr_kinase_AS"/>
</dbReference>
<dbReference type="InterPro" id="IPR017441">
    <property type="entry name" value="Protein_kinase_ATP_BS"/>
</dbReference>
<dbReference type="Pfam" id="PF19431">
    <property type="entry name" value="MEKK4_N"/>
    <property type="match status" value="1"/>
</dbReference>
<keyword evidence="6 11" id="KW-0067">ATP-binding</keyword>
<feature type="binding site" evidence="12">
    <location>
        <position position="1087"/>
    </location>
    <ligand>
        <name>ATP</name>
        <dbReference type="ChEBI" id="CHEBI:30616"/>
    </ligand>
</feature>
<dbReference type="FunFam" id="1.10.510.10:FF:000482">
    <property type="entry name" value="MAP kinase kinase kinase"/>
    <property type="match status" value="1"/>
</dbReference>
<feature type="region of interest" description="Disordered" evidence="13">
    <location>
        <begin position="186"/>
        <end position="239"/>
    </location>
</feature>
<evidence type="ECO:0000256" key="9">
    <source>
        <dbReference type="ARBA" id="ARBA00056158"/>
    </source>
</evidence>
<dbReference type="SMART" id="SM00220">
    <property type="entry name" value="S_TKc"/>
    <property type="match status" value="1"/>
</dbReference>
<feature type="compositionally biased region" description="Low complexity" evidence="13">
    <location>
        <begin position="68"/>
        <end position="77"/>
    </location>
</feature>
<dbReference type="EMBL" id="JANBVO010000046">
    <property type="protein sequence ID" value="KAJ9133972.1"/>
    <property type="molecule type" value="Genomic_DNA"/>
</dbReference>
<dbReference type="PIRSF" id="PIRSF037579">
    <property type="entry name" value="MAPKKK_SSK22"/>
    <property type="match status" value="1"/>
</dbReference>
<comment type="subunit">
    <text evidence="10">Interacts with by SSK1.</text>
</comment>
<evidence type="ECO:0000256" key="7">
    <source>
        <dbReference type="ARBA" id="ARBA00047919"/>
    </source>
</evidence>
<evidence type="ECO:0000259" key="14">
    <source>
        <dbReference type="PROSITE" id="PS50011"/>
    </source>
</evidence>
<feature type="compositionally biased region" description="Polar residues" evidence="13">
    <location>
        <begin position="1341"/>
        <end position="1360"/>
    </location>
</feature>
<comment type="similarity">
    <text evidence="1 11">Belongs to the protein kinase superfamily. STE Ser/Thr protein kinase family. MAP kinase kinase kinase subfamily.</text>
</comment>
<reference evidence="15" key="1">
    <citation type="submission" date="2022-07" db="EMBL/GenBank/DDBJ databases">
        <title>Fungi with potential for degradation of polypropylene.</title>
        <authorList>
            <person name="Gostincar C."/>
        </authorList>
    </citation>
    <scope>NUCLEOTIDE SEQUENCE</scope>
    <source>
        <strain evidence="15">EXF-13308</strain>
    </source>
</reference>
<dbReference type="GO" id="GO:0051403">
    <property type="term" value="P:stress-activated MAPK cascade"/>
    <property type="evidence" value="ECO:0007669"/>
    <property type="project" value="InterPro"/>
</dbReference>
<keyword evidence="5 11" id="KW-0418">Kinase</keyword>
<dbReference type="PROSITE" id="PS50011">
    <property type="entry name" value="PROTEIN_KINASE_DOM"/>
    <property type="match status" value="1"/>
</dbReference>
<feature type="domain" description="Protein kinase" evidence="14">
    <location>
        <begin position="1058"/>
        <end position="1327"/>
    </location>
</feature>
<dbReference type="SUPFAM" id="SSF56112">
    <property type="entry name" value="Protein kinase-like (PK-like)"/>
    <property type="match status" value="1"/>
</dbReference>
<evidence type="ECO:0000256" key="5">
    <source>
        <dbReference type="ARBA" id="ARBA00022777"/>
    </source>
</evidence>
<evidence type="ECO:0000313" key="15">
    <source>
        <dbReference type="EMBL" id="KAJ9133972.1"/>
    </source>
</evidence>
<dbReference type="GO" id="GO:0038066">
    <property type="term" value="P:p38MAPK cascade"/>
    <property type="evidence" value="ECO:0007669"/>
    <property type="project" value="UniProtKB-UniRule"/>
</dbReference>
<feature type="compositionally biased region" description="Low complexity" evidence="13">
    <location>
        <begin position="143"/>
        <end position="157"/>
    </location>
</feature>
<feature type="compositionally biased region" description="Acidic residues" evidence="13">
    <location>
        <begin position="224"/>
        <end position="236"/>
    </location>
</feature>
<protein>
    <recommendedName>
        <fullName evidence="11">MAP kinase kinase kinase</fullName>
        <ecNumber evidence="11">2.7.11.-</ecNumber>
    </recommendedName>
</protein>
<gene>
    <name evidence="15" type="ORF">NKR23_g10377</name>
</gene>
<comment type="function">
    <text evidence="9">Kinase involved in a signal transduction pathway that is activated by changes in the osmolarity of the extracellular environment. Activates the PBS2 MAP kinase kinase by phosphorylation.</text>
</comment>
<dbReference type="EC" id="2.7.11.-" evidence="11"/>
<sequence length="1369" mass="154659">MASEASPRAVRFSQGEEDQSRTDKLRNFRPQAITADSGDSEESAESPAHFDNLEGQDELGDLTRYAESSSHSGSMSSLVPPSITNGVGGRHRGTSTDAAPSYVNGNSSRPQRPIGPARTPSNTYQPQRRPQQTPSYIHTGSDNRSVSRSRTTNTNSTFARQERAYVQRLRQQDYATEYFNSYYMNGNNRDELDAGSDSEGETPSSEGHFANDNEDDDARKLFEGPEDLDPTEEDLKDPDSRERLEWHGMLAAVLTGDVVRQEKKRLIGSKDQEIGKTAQKAELWLGIRARVCGRHLPVQRRMVEEARATLDRTIDDIINFQIVGESEAGKPPIDQVRDIVAKIDKVDSLYPSRAALEAAHKSAASVLYHEARDVVLSWYNTNELINTEMFVLRSWVGNSELDFLRTKERSPVGNAISDESSFLDKLLKEDGLKSLHDHVEEDVMGKSKRNSMLRGITNTILKAKDTLIVNAEAFRKRHLPPYIEDLLTLISFPSRLIEEIIKVRLAYAKKMKDTAQANPMLQEQMISQFQVLLNLAISIKLEYLEISQPEPGWELPPCIDEAFDQVVLDALKYYFKMLNWKLTGNKNTFKEAELLFQEWEFVNEIGSHLQHGDVEVAELFSNLTYKAFTRLSNTFEKELQRKPKESVAEMSKRYKQVLDSVRVRQRMLQRFSRMISENYENASDFSVAFSPEILNDLYDRLIASDHFQVYTASIEHEGVILVASPSLQDRMQDIQSIMATASYEHVSEDPTNPYVLIIRAENAPSWYGPKISLTVRDEPLDLKVGHIRLVAGGSQQRLQAARKVFLESIDMHLDLVVEQRSNLKKVNQKLMDIRRVAYKLSNTFMDSVETIRSQTQGLAVQDLIQTCFVFATEFGQRSLLYMDSNRRQMNNIKLTKLALDWVSFICDDCMSSERKTFRWAVLALEFAMGMTRGRHILALGDEEYAKLRAKVSGCMSLLISHFDIMGARSSVAAQAERQRLDALVGQFRKLDKGHILDDQEASNFVREHRIQELSRIDEGRKQVLAERSALGRVLEASNEVDRSLAYLSSTATNFTMRWQQGHFVGGGTFGNVYAAMNLDTGHLMAVKEIRLQDPKLIPTIATQIKDEMRVLESVDHPNVVSYYGIEVHRDRVYIFMEFCSGGSLASLLEHGRIEDEQVIMVYALQLLEGLAYLHELKIAHRDIKPENILLDHNGIIKYVDFGAAKVISRQGKTLIRDLTSTKPNNSMTGTPMYMSPEVIKGENPGHFGAVDIWSLGCVILEMATGRRPWANLDNEWAIMYNIAQGNPPQLPTPDQLSPEGIDFLKKCFIRDSTKRATAVELLQHEWIMTIRNRVVEPPTPSDGSSSSAQNTPNPSSSSGRGSLGVDGYY</sequence>
<comment type="catalytic activity">
    <reaction evidence="7">
        <text>L-threonyl-[protein] + ATP = O-phospho-L-threonyl-[protein] + ADP + H(+)</text>
        <dbReference type="Rhea" id="RHEA:46608"/>
        <dbReference type="Rhea" id="RHEA-COMP:11060"/>
        <dbReference type="Rhea" id="RHEA-COMP:11605"/>
        <dbReference type="ChEBI" id="CHEBI:15378"/>
        <dbReference type="ChEBI" id="CHEBI:30013"/>
        <dbReference type="ChEBI" id="CHEBI:30616"/>
        <dbReference type="ChEBI" id="CHEBI:61977"/>
        <dbReference type="ChEBI" id="CHEBI:456216"/>
        <dbReference type="EC" id="2.7.11.24"/>
    </reaction>
    <physiologicalReaction direction="left-to-right" evidence="7">
        <dbReference type="Rhea" id="RHEA:46609"/>
    </physiologicalReaction>
</comment>
<dbReference type="GO" id="GO:0005737">
    <property type="term" value="C:cytoplasm"/>
    <property type="evidence" value="ECO:0007669"/>
    <property type="project" value="InterPro"/>
</dbReference>
<dbReference type="GO" id="GO:0004709">
    <property type="term" value="F:MAP kinase kinase kinase activity"/>
    <property type="evidence" value="ECO:0007669"/>
    <property type="project" value="UniProtKB-UniRule"/>
</dbReference>
<comment type="caution">
    <text evidence="15">The sequence shown here is derived from an EMBL/GenBank/DDBJ whole genome shotgun (WGS) entry which is preliminary data.</text>
</comment>
<feature type="compositionally biased region" description="Polar residues" evidence="13">
    <location>
        <begin position="133"/>
        <end position="142"/>
    </location>
</feature>
<dbReference type="GO" id="GO:0005524">
    <property type="term" value="F:ATP binding"/>
    <property type="evidence" value="ECO:0007669"/>
    <property type="project" value="UniProtKB-UniRule"/>
</dbReference>